<evidence type="ECO:0000313" key="2">
    <source>
        <dbReference type="EMBL" id="GAA3029953.1"/>
    </source>
</evidence>
<evidence type="ECO:0000313" key="3">
    <source>
        <dbReference type="Proteomes" id="UP001501035"/>
    </source>
</evidence>
<dbReference type="SUPFAM" id="SSF56752">
    <property type="entry name" value="D-aminoacid aminotransferase-like PLP-dependent enzymes"/>
    <property type="match status" value="1"/>
</dbReference>
<dbReference type="NCBIfam" id="NF005886">
    <property type="entry name" value="PRK07849.1-1"/>
    <property type="match status" value="1"/>
</dbReference>
<accession>A0ABP6L1Q1</accession>
<dbReference type="Pfam" id="PF01063">
    <property type="entry name" value="Aminotran_4"/>
    <property type="match status" value="1"/>
</dbReference>
<dbReference type="InterPro" id="IPR043132">
    <property type="entry name" value="BCAT-like_C"/>
</dbReference>
<gene>
    <name evidence="2" type="ORF">GCM10010528_09300</name>
</gene>
<proteinExistence type="inferred from homology"/>
<protein>
    <submittedName>
        <fullName evidence="2">Aminodeoxychorismate lyase</fullName>
    </submittedName>
</protein>
<organism evidence="2 3">
    <name type="scientific">Gordonia defluvii</name>
    <dbReference type="NCBI Taxonomy" id="283718"/>
    <lineage>
        <taxon>Bacteria</taxon>
        <taxon>Bacillati</taxon>
        <taxon>Actinomycetota</taxon>
        <taxon>Actinomycetes</taxon>
        <taxon>Mycobacteriales</taxon>
        <taxon>Gordoniaceae</taxon>
        <taxon>Gordonia</taxon>
    </lineage>
</organism>
<comment type="similarity">
    <text evidence="1">Belongs to the class-IV pyridoxal-phosphate-dependent aminotransferase family.</text>
</comment>
<dbReference type="PANTHER" id="PTHR42743">
    <property type="entry name" value="AMINO-ACID AMINOTRANSFERASE"/>
    <property type="match status" value="1"/>
</dbReference>
<keyword evidence="3" id="KW-1185">Reference proteome</keyword>
<dbReference type="Gene3D" id="3.20.10.10">
    <property type="entry name" value="D-amino Acid Aminotransferase, subunit A, domain 2"/>
    <property type="match status" value="1"/>
</dbReference>
<dbReference type="InterPro" id="IPR001544">
    <property type="entry name" value="Aminotrans_IV"/>
</dbReference>
<dbReference type="InterPro" id="IPR050571">
    <property type="entry name" value="Class-IV_PLP-Dep_Aminotrnsfr"/>
</dbReference>
<dbReference type="InterPro" id="IPR043131">
    <property type="entry name" value="BCAT-like_N"/>
</dbReference>
<comment type="caution">
    <text evidence="2">The sequence shown here is derived from an EMBL/GenBank/DDBJ whole genome shotgun (WGS) entry which is preliminary data.</text>
</comment>
<sequence>MVTTVLFDVHRGRCDPQRPQVYADDLSVVRGDGVFETLLVRHGEACNLARHLARFQAGSVRMELPRPVMAAWDETINAAVAAWTLANGDIDGLMRLVYTRGREAGPAGLDAPDRTTALVMIVAVGPGAARARADGVEVCLLDRGYAVDFAARAPWQLIGVKTLSYAANMAALRHAAANGFHDVVYTSSDGQVLEGPRSSVVVLRGRTMRTPPAESGILPGTTVAAIFALGRREGWECADGPLTPDDLRSADSVWLCSSVTIAARITRIDDAVVSFDGSARLHAVQFAELAARAVVGA</sequence>
<reference evidence="3" key="1">
    <citation type="journal article" date="2019" name="Int. J. Syst. Evol. Microbiol.">
        <title>The Global Catalogue of Microorganisms (GCM) 10K type strain sequencing project: providing services to taxonomists for standard genome sequencing and annotation.</title>
        <authorList>
            <consortium name="The Broad Institute Genomics Platform"/>
            <consortium name="The Broad Institute Genome Sequencing Center for Infectious Disease"/>
            <person name="Wu L."/>
            <person name="Ma J."/>
        </authorList>
    </citation>
    <scope>NUCLEOTIDE SEQUENCE [LARGE SCALE GENOMIC DNA]</scope>
    <source>
        <strain evidence="3">JCM 14234</strain>
    </source>
</reference>
<dbReference type="EMBL" id="BAAAVS010000017">
    <property type="protein sequence ID" value="GAA3029953.1"/>
    <property type="molecule type" value="Genomic_DNA"/>
</dbReference>
<name>A0ABP6L1Q1_9ACTN</name>
<dbReference type="InterPro" id="IPR036038">
    <property type="entry name" value="Aminotransferase-like"/>
</dbReference>
<dbReference type="Proteomes" id="UP001501035">
    <property type="component" value="Unassembled WGS sequence"/>
</dbReference>
<evidence type="ECO:0000256" key="1">
    <source>
        <dbReference type="ARBA" id="ARBA00009320"/>
    </source>
</evidence>
<dbReference type="NCBIfam" id="NF005887">
    <property type="entry name" value="PRK07849.1-2"/>
    <property type="match status" value="1"/>
</dbReference>
<dbReference type="PANTHER" id="PTHR42743:SF11">
    <property type="entry name" value="AMINODEOXYCHORISMATE LYASE"/>
    <property type="match status" value="1"/>
</dbReference>
<dbReference type="RefSeq" id="WP_290707637.1">
    <property type="nucleotide sequence ID" value="NZ_BAAAVS010000017.1"/>
</dbReference>
<dbReference type="Gene3D" id="3.30.470.10">
    <property type="match status" value="1"/>
</dbReference>
<dbReference type="GO" id="GO:0016829">
    <property type="term" value="F:lyase activity"/>
    <property type="evidence" value="ECO:0007669"/>
    <property type="project" value="UniProtKB-KW"/>
</dbReference>
<keyword evidence="2" id="KW-0456">Lyase</keyword>